<feature type="transmembrane region" description="Helical" evidence="5">
    <location>
        <begin position="205"/>
        <end position="225"/>
    </location>
</feature>
<dbReference type="Proteomes" id="UP000229894">
    <property type="component" value="Unassembled WGS sequence"/>
</dbReference>
<organism evidence="7 8">
    <name type="scientific">Candidatus Portnoybacteria bacterium CG03_land_8_20_14_0_80_41_10</name>
    <dbReference type="NCBI Taxonomy" id="1974808"/>
    <lineage>
        <taxon>Bacteria</taxon>
        <taxon>Candidatus Portnoyibacteriota</taxon>
    </lineage>
</organism>
<reference evidence="8" key="1">
    <citation type="submission" date="2017-09" db="EMBL/GenBank/DDBJ databases">
        <title>Depth-based differentiation of microbial function through sediment-hosted aquifers and enrichment of novel symbionts in the deep terrestrial subsurface.</title>
        <authorList>
            <person name="Probst A.J."/>
            <person name="Ladd B."/>
            <person name="Jarett J.K."/>
            <person name="Geller-Mcgrath D.E."/>
            <person name="Sieber C.M.K."/>
            <person name="Emerson J.B."/>
            <person name="Anantharaman K."/>
            <person name="Thomas B.C."/>
            <person name="Malmstrom R."/>
            <person name="Stieglmeier M."/>
            <person name="Klingl A."/>
            <person name="Woyke T."/>
            <person name="Ryan C.M."/>
            <person name="Banfield J.F."/>
        </authorList>
    </citation>
    <scope>NUCLEOTIDE SEQUENCE [LARGE SCALE GENOMIC DNA]</scope>
</reference>
<keyword evidence="3 5" id="KW-1133">Transmembrane helix</keyword>
<dbReference type="GO" id="GO:0006874">
    <property type="term" value="P:intracellular calcium ion homeostasis"/>
    <property type="evidence" value="ECO:0007669"/>
    <property type="project" value="TreeGrafter"/>
</dbReference>
<dbReference type="Gene3D" id="1.20.1420.30">
    <property type="entry name" value="NCX, central ion-binding region"/>
    <property type="match status" value="1"/>
</dbReference>
<dbReference type="GO" id="GO:0005262">
    <property type="term" value="F:calcium channel activity"/>
    <property type="evidence" value="ECO:0007669"/>
    <property type="project" value="TreeGrafter"/>
</dbReference>
<feature type="transmembrane region" description="Helical" evidence="5">
    <location>
        <begin position="237"/>
        <end position="261"/>
    </location>
</feature>
<sequence>MIMFFLYLIIFAISFITLILSSSWLISALIKLAKFLGWKEFVVAFFTMALAGSLPNLSVGLSSIIHQVPQLSFAEIVGGNITNLTLTVALAAIISQRGLTLASRTVQGSAVFTLIVAVLPLLLIADGVLSRTDGLILILTFAIYVYWLFKKEDRFSKPYNKIKKALTFKTAFQNIGILIGSVALLLLAAEGIVRSATFFSISLNFPLVLIGTLVIGLGNALPEILFGVQAARRGNDWLVVGNVMGAVIIPVTLVLGLVAFFHPIKIVDFSPFAIGRFFLIVAAICFLLFLRTGQKITKKEAIFLLFIYLSFVLAELIFG</sequence>
<feature type="transmembrane region" description="Helical" evidence="5">
    <location>
        <begin position="106"/>
        <end position="125"/>
    </location>
</feature>
<dbReference type="PANTHER" id="PTHR10846:SF8">
    <property type="entry name" value="INNER MEMBRANE PROTEIN YRBG"/>
    <property type="match status" value="1"/>
</dbReference>
<feature type="transmembrane region" description="Helical" evidence="5">
    <location>
        <begin position="170"/>
        <end position="193"/>
    </location>
</feature>
<gene>
    <name evidence="7" type="ORF">COS49_00060</name>
</gene>
<evidence type="ECO:0000256" key="4">
    <source>
        <dbReference type="ARBA" id="ARBA00023136"/>
    </source>
</evidence>
<proteinExistence type="predicted"/>
<dbReference type="InterPro" id="IPR004481">
    <property type="entry name" value="K/Na/Ca-exchanger"/>
</dbReference>
<name>A0A2M7BVE9_9BACT</name>
<comment type="subcellular location">
    <subcellularLocation>
        <location evidence="1">Membrane</location>
        <topology evidence="1">Multi-pass membrane protein</topology>
    </subcellularLocation>
</comment>
<protein>
    <recommendedName>
        <fullName evidence="6">Sodium/calcium exchanger membrane region domain-containing protein</fullName>
    </recommendedName>
</protein>
<evidence type="ECO:0000313" key="8">
    <source>
        <dbReference type="Proteomes" id="UP000229894"/>
    </source>
</evidence>
<feature type="transmembrane region" description="Helical" evidence="5">
    <location>
        <begin position="42"/>
        <end position="65"/>
    </location>
</feature>
<dbReference type="InterPro" id="IPR004837">
    <property type="entry name" value="NaCa_Exmemb"/>
</dbReference>
<feature type="transmembrane region" description="Helical" evidence="5">
    <location>
        <begin position="302"/>
        <end position="318"/>
    </location>
</feature>
<feature type="transmembrane region" description="Helical" evidence="5">
    <location>
        <begin position="273"/>
        <end position="290"/>
    </location>
</feature>
<dbReference type="PANTHER" id="PTHR10846">
    <property type="entry name" value="SODIUM/POTASSIUM/CALCIUM EXCHANGER"/>
    <property type="match status" value="1"/>
</dbReference>
<dbReference type="AlphaFoldDB" id="A0A2M7BVE9"/>
<feature type="transmembrane region" description="Helical" evidence="5">
    <location>
        <begin position="6"/>
        <end position="30"/>
    </location>
</feature>
<evidence type="ECO:0000313" key="7">
    <source>
        <dbReference type="EMBL" id="PIV10519.1"/>
    </source>
</evidence>
<evidence type="ECO:0000256" key="3">
    <source>
        <dbReference type="ARBA" id="ARBA00022989"/>
    </source>
</evidence>
<evidence type="ECO:0000256" key="1">
    <source>
        <dbReference type="ARBA" id="ARBA00004141"/>
    </source>
</evidence>
<keyword evidence="4 5" id="KW-0472">Membrane</keyword>
<dbReference type="InterPro" id="IPR044880">
    <property type="entry name" value="NCX_ion-bd_dom_sf"/>
</dbReference>
<keyword evidence="2 5" id="KW-0812">Transmembrane</keyword>
<dbReference type="EMBL" id="PEUX01000001">
    <property type="protein sequence ID" value="PIV10519.1"/>
    <property type="molecule type" value="Genomic_DNA"/>
</dbReference>
<dbReference type="GO" id="GO:0005886">
    <property type="term" value="C:plasma membrane"/>
    <property type="evidence" value="ECO:0007669"/>
    <property type="project" value="TreeGrafter"/>
</dbReference>
<evidence type="ECO:0000259" key="6">
    <source>
        <dbReference type="Pfam" id="PF01699"/>
    </source>
</evidence>
<evidence type="ECO:0000256" key="5">
    <source>
        <dbReference type="SAM" id="Phobius"/>
    </source>
</evidence>
<comment type="caution">
    <text evidence="7">The sequence shown here is derived from an EMBL/GenBank/DDBJ whole genome shotgun (WGS) entry which is preliminary data.</text>
</comment>
<evidence type="ECO:0000256" key="2">
    <source>
        <dbReference type="ARBA" id="ARBA00022692"/>
    </source>
</evidence>
<accession>A0A2M7BVE9</accession>
<feature type="domain" description="Sodium/calcium exchanger membrane region" evidence="6">
    <location>
        <begin position="175"/>
        <end position="313"/>
    </location>
</feature>
<feature type="domain" description="Sodium/calcium exchanger membrane region" evidence="6">
    <location>
        <begin position="7"/>
        <end position="149"/>
    </location>
</feature>
<dbReference type="Pfam" id="PF01699">
    <property type="entry name" value="Na_Ca_ex"/>
    <property type="match status" value="2"/>
</dbReference>
<dbReference type="GO" id="GO:0008273">
    <property type="term" value="F:calcium, potassium:sodium antiporter activity"/>
    <property type="evidence" value="ECO:0007669"/>
    <property type="project" value="TreeGrafter"/>
</dbReference>
<feature type="transmembrane region" description="Helical" evidence="5">
    <location>
        <begin position="131"/>
        <end position="149"/>
    </location>
</feature>
<feature type="transmembrane region" description="Helical" evidence="5">
    <location>
        <begin position="71"/>
        <end position="94"/>
    </location>
</feature>